<keyword evidence="14" id="KW-1185">Reference proteome</keyword>
<dbReference type="EMBL" id="LOCQ01000059">
    <property type="protein sequence ID" value="OBV38015.1"/>
    <property type="molecule type" value="Genomic_DNA"/>
</dbReference>
<dbReference type="PANTHER" id="PTHR11465">
    <property type="entry name" value="CATALASE"/>
    <property type="match status" value="1"/>
</dbReference>
<name>A0A1A7BZX0_9BURK</name>
<evidence type="ECO:0000259" key="12">
    <source>
        <dbReference type="SMART" id="SM01060"/>
    </source>
</evidence>
<dbReference type="PIRSF" id="PIRSF000296">
    <property type="entry name" value="SrpA"/>
    <property type="match status" value="1"/>
</dbReference>
<evidence type="ECO:0000256" key="11">
    <source>
        <dbReference type="SAM" id="Phobius"/>
    </source>
</evidence>
<accession>A0A1A7BZX0</accession>
<evidence type="ECO:0000313" key="14">
    <source>
        <dbReference type="Proteomes" id="UP000092713"/>
    </source>
</evidence>
<dbReference type="STRING" id="1747903.ASR47_1004290"/>
<comment type="cofactor">
    <cofactor evidence="8">
        <name>heme</name>
        <dbReference type="ChEBI" id="CHEBI:30413"/>
    </cofactor>
</comment>
<keyword evidence="11" id="KW-1133">Transmembrane helix</keyword>
<dbReference type="SUPFAM" id="SSF56634">
    <property type="entry name" value="Heme-dependent catalase-like"/>
    <property type="match status" value="1"/>
</dbReference>
<keyword evidence="11" id="KW-0812">Transmembrane</keyword>
<keyword evidence="3 8" id="KW-0575">Peroxidase</keyword>
<comment type="function">
    <text evidence="1">Decomposes hydrogen peroxide into water and oxygen; serves to protect cells from the toxic effects of hydrogen peroxide.</text>
</comment>
<dbReference type="InterPro" id="IPR018028">
    <property type="entry name" value="Catalase"/>
</dbReference>
<reference evidence="13 14" key="1">
    <citation type="submission" date="2016-04" db="EMBL/GenBank/DDBJ databases">
        <title>Draft genome sequence of Janthinobacterium psychrotolerans sp. nov., isolated from freshwater sediments in Denmark.</title>
        <authorList>
            <person name="Gong X."/>
            <person name="Skrivergaard S."/>
            <person name="Korsgaard B.S."/>
            <person name="Schreiber L."/>
            <person name="Marshall I.P."/>
            <person name="Finster K."/>
            <person name="Schramm A."/>
        </authorList>
    </citation>
    <scope>NUCLEOTIDE SEQUENCE [LARGE SCALE GENOMIC DNA]</scope>
    <source>
        <strain evidence="13 14">S3-2</strain>
    </source>
</reference>
<keyword evidence="5 8" id="KW-0479">Metal-binding</keyword>
<dbReference type="CDD" id="cd08153">
    <property type="entry name" value="srpA_like"/>
    <property type="match status" value="1"/>
</dbReference>
<sequence length="360" mass="38354">MPTPTPRRGSLLPLLPIALILLALAALFAWVGGWFGNHQLTPQKMMDFAQTSGTQAPGFRRAHSKGVCFAGTFTPAPDAASLSKARAFSQPAIAVIGRFSASSNNPYAPDGASPVRGMAVQLKTDDGQEWRIAMNSFPFFAAATPQAFQAMNEAGKPDPATGKPDPAKMKAVLAAHPEIAAFQAWAKTAPRSDSLGSTRFNGVNAFALTNAQGARRMVRWSMRPRTAFVAMSPEQLKAADADFLMADLDQRLAAGPLVWDLVAQIAEPGDPITDPSKAWPDTRKEATIGTLSLAHAEPQATGPCRDLNFDPLILPDGVKGSDDPILRARSAAYSVSFNRREREISAGKSAYPADQNGSAR</sequence>
<evidence type="ECO:0000256" key="3">
    <source>
        <dbReference type="ARBA" id="ARBA00022559"/>
    </source>
</evidence>
<dbReference type="EC" id="1.11.1.-" evidence="8"/>
<organism evidence="13 14">
    <name type="scientific">Janthinobacterium psychrotolerans</name>
    <dbReference type="NCBI Taxonomy" id="1747903"/>
    <lineage>
        <taxon>Bacteria</taxon>
        <taxon>Pseudomonadati</taxon>
        <taxon>Pseudomonadota</taxon>
        <taxon>Betaproteobacteria</taxon>
        <taxon>Burkholderiales</taxon>
        <taxon>Oxalobacteraceae</taxon>
        <taxon>Janthinobacterium</taxon>
    </lineage>
</organism>
<dbReference type="Gene3D" id="1.20.1280.120">
    <property type="match status" value="1"/>
</dbReference>
<evidence type="ECO:0000256" key="9">
    <source>
        <dbReference type="PIRSR" id="PIRSR000296-1"/>
    </source>
</evidence>
<dbReference type="GO" id="GO:0004096">
    <property type="term" value="F:catalase activity"/>
    <property type="evidence" value="ECO:0007669"/>
    <property type="project" value="InterPro"/>
</dbReference>
<evidence type="ECO:0000256" key="6">
    <source>
        <dbReference type="ARBA" id="ARBA00023002"/>
    </source>
</evidence>
<dbReference type="PANTHER" id="PTHR11465:SF9">
    <property type="entry name" value="CATALASE"/>
    <property type="match status" value="1"/>
</dbReference>
<dbReference type="GO" id="GO:0005737">
    <property type="term" value="C:cytoplasm"/>
    <property type="evidence" value="ECO:0007669"/>
    <property type="project" value="TreeGrafter"/>
</dbReference>
<evidence type="ECO:0000256" key="10">
    <source>
        <dbReference type="PIRSR" id="PIRSR000296-2"/>
    </source>
</evidence>
<evidence type="ECO:0000313" key="13">
    <source>
        <dbReference type="EMBL" id="OBV38015.1"/>
    </source>
</evidence>
<dbReference type="Gene3D" id="2.40.180.10">
    <property type="entry name" value="Catalase core domain"/>
    <property type="match status" value="1"/>
</dbReference>
<dbReference type="GO" id="GO:0046872">
    <property type="term" value="F:metal ion binding"/>
    <property type="evidence" value="ECO:0007669"/>
    <property type="project" value="UniProtKB-KW"/>
</dbReference>
<dbReference type="PATRIC" id="fig|1747903.4.peg.1548"/>
<evidence type="ECO:0000256" key="8">
    <source>
        <dbReference type="PIRNR" id="PIRNR000296"/>
    </source>
</evidence>
<feature type="transmembrane region" description="Helical" evidence="11">
    <location>
        <begin position="12"/>
        <end position="35"/>
    </location>
</feature>
<dbReference type="SMART" id="SM01060">
    <property type="entry name" value="Catalase"/>
    <property type="match status" value="1"/>
</dbReference>
<dbReference type="Pfam" id="PF00199">
    <property type="entry name" value="Catalase"/>
    <property type="match status" value="1"/>
</dbReference>
<gene>
    <name evidence="13" type="ORF">ASR47_1004290</name>
</gene>
<evidence type="ECO:0000256" key="7">
    <source>
        <dbReference type="ARBA" id="ARBA00023004"/>
    </source>
</evidence>
<dbReference type="AlphaFoldDB" id="A0A1A7BZX0"/>
<evidence type="ECO:0000256" key="5">
    <source>
        <dbReference type="ARBA" id="ARBA00022723"/>
    </source>
</evidence>
<keyword evidence="11" id="KW-0472">Membrane</keyword>
<dbReference type="GO" id="GO:0042542">
    <property type="term" value="P:response to hydrogen peroxide"/>
    <property type="evidence" value="ECO:0007669"/>
    <property type="project" value="TreeGrafter"/>
</dbReference>
<dbReference type="RefSeq" id="WP_065309526.1">
    <property type="nucleotide sequence ID" value="NZ_LOCQ01000059.1"/>
</dbReference>
<dbReference type="InterPro" id="IPR020835">
    <property type="entry name" value="Catalase_sf"/>
</dbReference>
<dbReference type="PROSITE" id="PS51402">
    <property type="entry name" value="CATALASE_3"/>
    <property type="match status" value="1"/>
</dbReference>
<keyword evidence="7 8" id="KW-0408">Iron</keyword>
<comment type="caution">
    <text evidence="13">The sequence shown here is derived from an EMBL/GenBank/DDBJ whole genome shotgun (WGS) entry which is preliminary data.</text>
</comment>
<keyword evidence="4 8" id="KW-0349">Heme</keyword>
<feature type="active site" evidence="9">
    <location>
        <position position="63"/>
    </location>
</feature>
<evidence type="ECO:0000256" key="4">
    <source>
        <dbReference type="ARBA" id="ARBA00022617"/>
    </source>
</evidence>
<comment type="similarity">
    <text evidence="2 8">Belongs to the catalase family.</text>
</comment>
<keyword evidence="6 8" id="KW-0560">Oxidoreductase</keyword>
<feature type="binding site" description="axial binding residue" evidence="10">
    <location>
        <position position="333"/>
    </location>
    <ligand>
        <name>heme</name>
        <dbReference type="ChEBI" id="CHEBI:30413"/>
    </ligand>
    <ligandPart>
        <name>Fe</name>
        <dbReference type="ChEBI" id="CHEBI:18248"/>
    </ligandPart>
</feature>
<comment type="function">
    <text evidence="8">Has an organic peroxide-dependent peroxidase activity.</text>
</comment>
<dbReference type="OrthoDB" id="255727at2"/>
<dbReference type="InterPro" id="IPR024168">
    <property type="entry name" value="Catalase_SrpA-type_pred"/>
</dbReference>
<evidence type="ECO:0000256" key="1">
    <source>
        <dbReference type="ARBA" id="ARBA00002974"/>
    </source>
</evidence>
<dbReference type="GO" id="GO:0042744">
    <property type="term" value="P:hydrogen peroxide catabolic process"/>
    <property type="evidence" value="ECO:0007669"/>
    <property type="project" value="TreeGrafter"/>
</dbReference>
<dbReference type="InterPro" id="IPR011614">
    <property type="entry name" value="Catalase_core"/>
</dbReference>
<evidence type="ECO:0000256" key="2">
    <source>
        <dbReference type="ARBA" id="ARBA00005329"/>
    </source>
</evidence>
<dbReference type="GO" id="GO:0020037">
    <property type="term" value="F:heme binding"/>
    <property type="evidence" value="ECO:0007669"/>
    <property type="project" value="InterPro"/>
</dbReference>
<dbReference type="Proteomes" id="UP000092713">
    <property type="component" value="Unassembled WGS sequence"/>
</dbReference>
<proteinExistence type="inferred from homology"/>
<feature type="domain" description="Catalase core" evidence="12">
    <location>
        <begin position="36"/>
        <end position="359"/>
    </location>
</feature>
<protein>
    <recommendedName>
        <fullName evidence="8">Catalase-related peroxidase</fullName>
        <ecNumber evidence="8">1.11.1.-</ecNumber>
    </recommendedName>
</protein>